<evidence type="ECO:0000313" key="2">
    <source>
        <dbReference type="EMBL" id="KKK86256.1"/>
    </source>
</evidence>
<name>A0A0F9BPE1_9ZZZZ</name>
<evidence type="ECO:0000256" key="1">
    <source>
        <dbReference type="SAM" id="MobiDB-lite"/>
    </source>
</evidence>
<sequence>MRSKPPDERSRENEDRFSRGIDRHFHWKPGHDPNDDDAWEGSGWEYAKVVLEDPKPEGPSIVGTHGPEVGVTCLTKGCGQSLRAIQSHEPREILGYLESVDIVIPKVEDRVVILACPNGCPPVQWRESLLPIRTRLGLG</sequence>
<dbReference type="AlphaFoldDB" id="A0A0F9BPE1"/>
<dbReference type="EMBL" id="LAZR01050932">
    <property type="protein sequence ID" value="KKK86256.1"/>
    <property type="molecule type" value="Genomic_DNA"/>
</dbReference>
<accession>A0A0F9BPE1</accession>
<proteinExistence type="predicted"/>
<feature type="compositionally biased region" description="Basic and acidic residues" evidence="1">
    <location>
        <begin position="1"/>
        <end position="33"/>
    </location>
</feature>
<gene>
    <name evidence="2" type="ORF">LCGC14_2765060</name>
</gene>
<reference evidence="2" key="1">
    <citation type="journal article" date="2015" name="Nature">
        <title>Complex archaea that bridge the gap between prokaryotes and eukaryotes.</title>
        <authorList>
            <person name="Spang A."/>
            <person name="Saw J.H."/>
            <person name="Jorgensen S.L."/>
            <person name="Zaremba-Niedzwiedzka K."/>
            <person name="Martijn J."/>
            <person name="Lind A.E."/>
            <person name="van Eijk R."/>
            <person name="Schleper C."/>
            <person name="Guy L."/>
            <person name="Ettema T.J."/>
        </authorList>
    </citation>
    <scope>NUCLEOTIDE SEQUENCE</scope>
</reference>
<organism evidence="2">
    <name type="scientific">marine sediment metagenome</name>
    <dbReference type="NCBI Taxonomy" id="412755"/>
    <lineage>
        <taxon>unclassified sequences</taxon>
        <taxon>metagenomes</taxon>
        <taxon>ecological metagenomes</taxon>
    </lineage>
</organism>
<comment type="caution">
    <text evidence="2">The sequence shown here is derived from an EMBL/GenBank/DDBJ whole genome shotgun (WGS) entry which is preliminary data.</text>
</comment>
<protein>
    <submittedName>
        <fullName evidence="2">Uncharacterized protein</fullName>
    </submittedName>
</protein>
<feature type="region of interest" description="Disordered" evidence="1">
    <location>
        <begin position="1"/>
        <end position="39"/>
    </location>
</feature>